<evidence type="ECO:0000313" key="1">
    <source>
        <dbReference type="EMBL" id="KAK4190533.1"/>
    </source>
</evidence>
<reference evidence="1" key="2">
    <citation type="submission" date="2023-05" db="EMBL/GenBank/DDBJ databases">
        <authorList>
            <consortium name="Lawrence Berkeley National Laboratory"/>
            <person name="Steindorff A."/>
            <person name="Hensen N."/>
            <person name="Bonometti L."/>
            <person name="Westerberg I."/>
            <person name="Brannstrom I.O."/>
            <person name="Guillou S."/>
            <person name="Cros-Aarteil S."/>
            <person name="Calhoun S."/>
            <person name="Haridas S."/>
            <person name="Kuo A."/>
            <person name="Mondo S."/>
            <person name="Pangilinan J."/>
            <person name="Riley R."/>
            <person name="Labutti K."/>
            <person name="Andreopoulos B."/>
            <person name="Lipzen A."/>
            <person name="Chen C."/>
            <person name="Yanf M."/>
            <person name="Daum C."/>
            <person name="Ng V."/>
            <person name="Clum A."/>
            <person name="Ohm R."/>
            <person name="Martin F."/>
            <person name="Silar P."/>
            <person name="Natvig D."/>
            <person name="Lalanne C."/>
            <person name="Gautier V."/>
            <person name="Ament-Velasquez S.L."/>
            <person name="Kruys A."/>
            <person name="Hutchinson M.I."/>
            <person name="Powell A.J."/>
            <person name="Barry K."/>
            <person name="Miller A.N."/>
            <person name="Grigoriev I.V."/>
            <person name="Debuchy R."/>
            <person name="Gladieux P."/>
            <person name="Thoren M.H."/>
            <person name="Johannesson H."/>
        </authorList>
    </citation>
    <scope>NUCLEOTIDE SEQUENCE</scope>
    <source>
        <strain evidence="1">PSN309</strain>
    </source>
</reference>
<reference evidence="1" key="1">
    <citation type="journal article" date="2023" name="Mol. Phylogenet. Evol.">
        <title>Genome-scale phylogeny and comparative genomics of the fungal order Sordariales.</title>
        <authorList>
            <person name="Hensen N."/>
            <person name="Bonometti L."/>
            <person name="Westerberg I."/>
            <person name="Brannstrom I.O."/>
            <person name="Guillou S."/>
            <person name="Cros-Aarteil S."/>
            <person name="Calhoun S."/>
            <person name="Haridas S."/>
            <person name="Kuo A."/>
            <person name="Mondo S."/>
            <person name="Pangilinan J."/>
            <person name="Riley R."/>
            <person name="LaButti K."/>
            <person name="Andreopoulos B."/>
            <person name="Lipzen A."/>
            <person name="Chen C."/>
            <person name="Yan M."/>
            <person name="Daum C."/>
            <person name="Ng V."/>
            <person name="Clum A."/>
            <person name="Steindorff A."/>
            <person name="Ohm R.A."/>
            <person name="Martin F."/>
            <person name="Silar P."/>
            <person name="Natvig D.O."/>
            <person name="Lalanne C."/>
            <person name="Gautier V."/>
            <person name="Ament-Velasquez S.L."/>
            <person name="Kruys A."/>
            <person name="Hutchinson M.I."/>
            <person name="Powell A.J."/>
            <person name="Barry K."/>
            <person name="Miller A.N."/>
            <person name="Grigoriev I.V."/>
            <person name="Debuchy R."/>
            <person name="Gladieux P."/>
            <person name="Hiltunen Thoren M."/>
            <person name="Johannesson H."/>
        </authorList>
    </citation>
    <scope>NUCLEOTIDE SEQUENCE</scope>
    <source>
        <strain evidence="1">PSN309</strain>
    </source>
</reference>
<proteinExistence type="predicted"/>
<dbReference type="EMBL" id="MU864365">
    <property type="protein sequence ID" value="KAK4190533.1"/>
    <property type="molecule type" value="Genomic_DNA"/>
</dbReference>
<dbReference type="Proteomes" id="UP001302126">
    <property type="component" value="Unassembled WGS sequence"/>
</dbReference>
<sequence>MIPGTAVCGSSFVWTMRTQLCGTDLGSFWIFWRAHERIRVPCDGWHRVRRCQNASVSFDPSVGPRSDNLSTSILELRKSRRNRVTMQPQCGHMGSHCWSGSRWRLCFARVIAPLLLAQSSGSLSEGDKRDSKGNMPETCPSHLVNRWGFRAAEATLLRSQHLGLGRTEEVPTRMYALRTGNDSKHLIMVGVLVWRLGLGWSRLLGDGRCLLRLSSSPMLDFV</sequence>
<gene>
    <name evidence="1" type="ORF">QBC35DRAFT_71407</name>
</gene>
<comment type="caution">
    <text evidence="1">The sequence shown here is derived from an EMBL/GenBank/DDBJ whole genome shotgun (WGS) entry which is preliminary data.</text>
</comment>
<evidence type="ECO:0000313" key="2">
    <source>
        <dbReference type="Proteomes" id="UP001302126"/>
    </source>
</evidence>
<protein>
    <submittedName>
        <fullName evidence="1">Uncharacterized protein</fullName>
    </submittedName>
</protein>
<dbReference type="AlphaFoldDB" id="A0AAN6WY50"/>
<accession>A0AAN6WY50</accession>
<keyword evidence="2" id="KW-1185">Reference proteome</keyword>
<name>A0AAN6WY50_9PEZI</name>
<organism evidence="1 2">
    <name type="scientific">Podospora australis</name>
    <dbReference type="NCBI Taxonomy" id="1536484"/>
    <lineage>
        <taxon>Eukaryota</taxon>
        <taxon>Fungi</taxon>
        <taxon>Dikarya</taxon>
        <taxon>Ascomycota</taxon>
        <taxon>Pezizomycotina</taxon>
        <taxon>Sordariomycetes</taxon>
        <taxon>Sordariomycetidae</taxon>
        <taxon>Sordariales</taxon>
        <taxon>Podosporaceae</taxon>
        <taxon>Podospora</taxon>
    </lineage>
</organism>